<reference evidence="3" key="1">
    <citation type="journal article" date="2019" name="Curr. Biol.">
        <title>Genome Sequence of Striga asiatica Provides Insight into the Evolution of Plant Parasitism.</title>
        <authorList>
            <person name="Yoshida S."/>
            <person name="Kim S."/>
            <person name="Wafula E.K."/>
            <person name="Tanskanen J."/>
            <person name="Kim Y.M."/>
            <person name="Honaas L."/>
            <person name="Yang Z."/>
            <person name="Spallek T."/>
            <person name="Conn C.E."/>
            <person name="Ichihashi Y."/>
            <person name="Cheong K."/>
            <person name="Cui S."/>
            <person name="Der J.P."/>
            <person name="Gundlach H."/>
            <person name="Jiao Y."/>
            <person name="Hori C."/>
            <person name="Ishida J.K."/>
            <person name="Kasahara H."/>
            <person name="Kiba T."/>
            <person name="Kim M.S."/>
            <person name="Koo N."/>
            <person name="Laohavisit A."/>
            <person name="Lee Y.H."/>
            <person name="Lumba S."/>
            <person name="McCourt P."/>
            <person name="Mortimer J.C."/>
            <person name="Mutuku J.M."/>
            <person name="Nomura T."/>
            <person name="Sasaki-Sekimoto Y."/>
            <person name="Seto Y."/>
            <person name="Wang Y."/>
            <person name="Wakatake T."/>
            <person name="Sakakibara H."/>
            <person name="Demura T."/>
            <person name="Yamaguchi S."/>
            <person name="Yoneyama K."/>
            <person name="Manabe R.I."/>
            <person name="Nelson D.C."/>
            <person name="Schulman A.H."/>
            <person name="Timko M.P."/>
            <person name="dePamphilis C.W."/>
            <person name="Choi D."/>
            <person name="Shirasu K."/>
        </authorList>
    </citation>
    <scope>NUCLEOTIDE SEQUENCE [LARGE SCALE GENOMIC DNA]</scope>
    <source>
        <strain evidence="3">cv. UVA1</strain>
    </source>
</reference>
<gene>
    <name evidence="2" type="ORF">STAS_20172</name>
</gene>
<feature type="region of interest" description="Disordered" evidence="1">
    <location>
        <begin position="1"/>
        <end position="41"/>
    </location>
</feature>
<feature type="compositionally biased region" description="Basic and acidic residues" evidence="1">
    <location>
        <begin position="26"/>
        <end position="41"/>
    </location>
</feature>
<evidence type="ECO:0000256" key="1">
    <source>
        <dbReference type="SAM" id="MobiDB-lite"/>
    </source>
</evidence>
<proteinExistence type="predicted"/>
<evidence type="ECO:0000313" key="3">
    <source>
        <dbReference type="Proteomes" id="UP000325081"/>
    </source>
</evidence>
<dbReference type="EMBL" id="BKCP01006582">
    <property type="protein sequence ID" value="GER43327.1"/>
    <property type="molecule type" value="Genomic_DNA"/>
</dbReference>
<sequence length="150" mass="16604">MAVPRPRLSVTLTEGGPSSDAAGVHQCDEEANRREANHRETPSLALPVAAYHHHSAASLKLRPAPHFLNSDRTYPAPPSAQPSPFKISTAFSQPHLRPSSSIRRISRTFAVQRFSNTSPPPVRHQSALEVVLLHHRKLDPSLKSWYPTQT</sequence>
<keyword evidence="3" id="KW-1185">Reference proteome</keyword>
<comment type="caution">
    <text evidence="2">The sequence shown here is derived from an EMBL/GenBank/DDBJ whole genome shotgun (WGS) entry which is preliminary data.</text>
</comment>
<accession>A0A5A7QFW9</accession>
<name>A0A5A7QFW9_STRAF</name>
<evidence type="ECO:0000313" key="2">
    <source>
        <dbReference type="EMBL" id="GER43327.1"/>
    </source>
</evidence>
<dbReference type="AlphaFoldDB" id="A0A5A7QFW9"/>
<organism evidence="2 3">
    <name type="scientific">Striga asiatica</name>
    <name type="common">Asiatic witchweed</name>
    <name type="synonym">Buchnera asiatica</name>
    <dbReference type="NCBI Taxonomy" id="4170"/>
    <lineage>
        <taxon>Eukaryota</taxon>
        <taxon>Viridiplantae</taxon>
        <taxon>Streptophyta</taxon>
        <taxon>Embryophyta</taxon>
        <taxon>Tracheophyta</taxon>
        <taxon>Spermatophyta</taxon>
        <taxon>Magnoliopsida</taxon>
        <taxon>eudicotyledons</taxon>
        <taxon>Gunneridae</taxon>
        <taxon>Pentapetalae</taxon>
        <taxon>asterids</taxon>
        <taxon>lamiids</taxon>
        <taxon>Lamiales</taxon>
        <taxon>Orobanchaceae</taxon>
        <taxon>Buchnereae</taxon>
        <taxon>Striga</taxon>
    </lineage>
</organism>
<protein>
    <submittedName>
        <fullName evidence="2">Tetratricopeptide repeat protein</fullName>
    </submittedName>
</protein>
<dbReference type="Proteomes" id="UP000325081">
    <property type="component" value="Unassembled WGS sequence"/>
</dbReference>